<protein>
    <submittedName>
        <fullName evidence="5">LuxR C-terminal-related transcriptional regulator</fullName>
    </submittedName>
</protein>
<evidence type="ECO:0000256" key="3">
    <source>
        <dbReference type="ARBA" id="ARBA00023163"/>
    </source>
</evidence>
<dbReference type="Gene3D" id="1.25.40.10">
    <property type="entry name" value="Tetratricopeptide repeat domain"/>
    <property type="match status" value="1"/>
</dbReference>
<dbReference type="PRINTS" id="PR00038">
    <property type="entry name" value="HTHLUXR"/>
</dbReference>
<evidence type="ECO:0000313" key="5">
    <source>
        <dbReference type="EMBL" id="MFI9102329.1"/>
    </source>
</evidence>
<keyword evidence="6" id="KW-1185">Reference proteome</keyword>
<dbReference type="SUPFAM" id="SSF52540">
    <property type="entry name" value="P-loop containing nucleoside triphosphate hydrolases"/>
    <property type="match status" value="1"/>
</dbReference>
<dbReference type="PANTHER" id="PTHR44688:SF16">
    <property type="entry name" value="DNA-BINDING TRANSCRIPTIONAL ACTIVATOR DEVR_DOSR"/>
    <property type="match status" value="1"/>
</dbReference>
<accession>A0ABW8C7D1</accession>
<dbReference type="PROSITE" id="PS50043">
    <property type="entry name" value="HTH_LUXR_2"/>
    <property type="match status" value="1"/>
</dbReference>
<feature type="domain" description="HTH luxR-type" evidence="4">
    <location>
        <begin position="844"/>
        <end position="907"/>
    </location>
</feature>
<dbReference type="EMBL" id="JBITYG010000004">
    <property type="protein sequence ID" value="MFI9102329.1"/>
    <property type="molecule type" value="Genomic_DNA"/>
</dbReference>
<dbReference type="Pfam" id="PF13191">
    <property type="entry name" value="AAA_16"/>
    <property type="match status" value="1"/>
</dbReference>
<dbReference type="InterPro" id="IPR011990">
    <property type="entry name" value="TPR-like_helical_dom_sf"/>
</dbReference>
<keyword evidence="2" id="KW-0238">DNA-binding</keyword>
<evidence type="ECO:0000313" key="6">
    <source>
        <dbReference type="Proteomes" id="UP001614394"/>
    </source>
</evidence>
<dbReference type="InterPro" id="IPR000792">
    <property type="entry name" value="Tscrpt_reg_LuxR_C"/>
</dbReference>
<dbReference type="SUPFAM" id="SSF48452">
    <property type="entry name" value="TPR-like"/>
    <property type="match status" value="1"/>
</dbReference>
<dbReference type="InterPro" id="IPR016032">
    <property type="entry name" value="Sig_transdc_resp-reg_C-effctor"/>
</dbReference>
<name>A0ABW8C7D1_9ACTN</name>
<evidence type="ECO:0000256" key="2">
    <source>
        <dbReference type="ARBA" id="ARBA00023125"/>
    </source>
</evidence>
<dbReference type="SUPFAM" id="SSF46894">
    <property type="entry name" value="C-terminal effector domain of the bipartite response regulators"/>
    <property type="match status" value="1"/>
</dbReference>
<dbReference type="SMART" id="SM00421">
    <property type="entry name" value="HTH_LUXR"/>
    <property type="match status" value="1"/>
</dbReference>
<dbReference type="Proteomes" id="UP001614394">
    <property type="component" value="Unassembled WGS sequence"/>
</dbReference>
<gene>
    <name evidence="5" type="ORF">ACIGXA_17570</name>
</gene>
<dbReference type="Gene3D" id="1.10.10.10">
    <property type="entry name" value="Winged helix-like DNA-binding domain superfamily/Winged helix DNA-binding domain"/>
    <property type="match status" value="1"/>
</dbReference>
<dbReference type="Pfam" id="PF00196">
    <property type="entry name" value="GerE"/>
    <property type="match status" value="1"/>
</dbReference>
<proteinExistence type="predicted"/>
<reference evidence="5 6" key="1">
    <citation type="submission" date="2024-10" db="EMBL/GenBank/DDBJ databases">
        <title>The Natural Products Discovery Center: Release of the First 8490 Sequenced Strains for Exploring Actinobacteria Biosynthetic Diversity.</title>
        <authorList>
            <person name="Kalkreuter E."/>
            <person name="Kautsar S.A."/>
            <person name="Yang D."/>
            <person name="Bader C.D."/>
            <person name="Teijaro C.N."/>
            <person name="Fluegel L."/>
            <person name="Davis C.M."/>
            <person name="Simpson J.R."/>
            <person name="Lauterbach L."/>
            <person name="Steele A.D."/>
            <person name="Gui C."/>
            <person name="Meng S."/>
            <person name="Li G."/>
            <person name="Viehrig K."/>
            <person name="Ye F."/>
            <person name="Su P."/>
            <person name="Kiefer A.F."/>
            <person name="Nichols A."/>
            <person name="Cepeda A.J."/>
            <person name="Yan W."/>
            <person name="Fan B."/>
            <person name="Jiang Y."/>
            <person name="Adhikari A."/>
            <person name="Zheng C.-J."/>
            <person name="Schuster L."/>
            <person name="Cowan T.M."/>
            <person name="Smanski M.J."/>
            <person name="Chevrette M.G."/>
            <person name="De Carvalho L.P.S."/>
            <person name="Shen B."/>
        </authorList>
    </citation>
    <scope>NUCLEOTIDE SEQUENCE [LARGE SCALE GENOMIC DNA]</scope>
    <source>
        <strain evidence="5 6">NPDC053399</strain>
    </source>
</reference>
<dbReference type="PANTHER" id="PTHR44688">
    <property type="entry name" value="DNA-BINDING TRANSCRIPTIONAL ACTIVATOR DEVR_DOSR"/>
    <property type="match status" value="1"/>
</dbReference>
<keyword evidence="3" id="KW-0804">Transcription</keyword>
<sequence>MTHHGLVGLGTVMAQVEAGLDAGTPAVLWGVRGSGRTASLDALADSAAGRGDRTLRLRLREDSAPVPYGALTDLLSAVDPLDLLLPSGPLQLAVDVLLRRRALPRQGMDPVAVRLALGHVLGRTSGTFLLIDDVQWMDHDSARALTHVLHALPHGTLRVAVTRRCAAPPQAPGVCGPGAVPYELAPLDVDQVAHLLERHALPARWAARMHAMSGGNPGLTLAVARELRGTPTGPAPVGVAAPSHAATPWLADLPEPVAAALLMAALAVDPSSTILRRAGCERADAHLALAAEAGVVTHRPDGSIAFRGSVLRDAVLAQAQDGRRCAAHQALALAVEDPVEAIWHRALAADTFDAGLAAEIEAAAVDARRAGQRSWAGELELLAAQRTPPSDRAYRLARLAAATTDAAAAGRSDLAGKVAAAVRVNRGSPAELIAALLAVVDSAGQAMEEMDQVLSQAASAADGYPSLMAAVEMRVSVKANVCEGRPDKAHAAAARAAELGRRGRDPASEAVALTMRARMERILDDPAAERTLSDALALDVPVDLMGVRNSPQYLAARHAVFDDRLPEARAQLLELLGVAERLGDTADLEEVLRSLAEVDARAGSCAQALQWSDRASAVCLASGLSPGPVWYTAALAETAGGSFTRAAELAARAARISHEEHDMIFASRSLLALGTVQLITGSTVEATRTLERVADLERRQQVADPRILRWQPELVEALAATGRLDEADERAAEATRTTAAYADTGVSAALQRAKAHCAARRGDCDTAAAMLHEAAERFGCLRLPLEEGRVRVALGLLERARRRPAAARTAWKNATDLFQQAQARPWTAWTESLLARLEGTRTVPGATPPQLTDAEHRLVLLVVQGLTNHDAAATLFVSVKTVESTLSRVYRKLGIRSRTQLAAALRT</sequence>
<organism evidence="5 6">
    <name type="scientific">Streptomyces fildesensis</name>
    <dbReference type="NCBI Taxonomy" id="375757"/>
    <lineage>
        <taxon>Bacteria</taxon>
        <taxon>Bacillati</taxon>
        <taxon>Actinomycetota</taxon>
        <taxon>Actinomycetes</taxon>
        <taxon>Kitasatosporales</taxon>
        <taxon>Streptomycetaceae</taxon>
        <taxon>Streptomyces</taxon>
    </lineage>
</organism>
<dbReference type="InterPro" id="IPR027417">
    <property type="entry name" value="P-loop_NTPase"/>
</dbReference>
<evidence type="ECO:0000256" key="1">
    <source>
        <dbReference type="ARBA" id="ARBA00023015"/>
    </source>
</evidence>
<dbReference type="InterPro" id="IPR041664">
    <property type="entry name" value="AAA_16"/>
</dbReference>
<dbReference type="CDD" id="cd06170">
    <property type="entry name" value="LuxR_C_like"/>
    <property type="match status" value="1"/>
</dbReference>
<comment type="caution">
    <text evidence="5">The sequence shown here is derived from an EMBL/GenBank/DDBJ whole genome shotgun (WGS) entry which is preliminary data.</text>
</comment>
<dbReference type="InterPro" id="IPR036388">
    <property type="entry name" value="WH-like_DNA-bd_sf"/>
</dbReference>
<dbReference type="RefSeq" id="WP_399649810.1">
    <property type="nucleotide sequence ID" value="NZ_JBITYG010000004.1"/>
</dbReference>
<evidence type="ECO:0000259" key="4">
    <source>
        <dbReference type="PROSITE" id="PS50043"/>
    </source>
</evidence>
<keyword evidence="1" id="KW-0805">Transcription regulation</keyword>